<dbReference type="PANTHER" id="PTHR34138">
    <property type="entry name" value="CELL SHAPE-DETERMINING PROTEIN MREC"/>
    <property type="match status" value="1"/>
</dbReference>
<dbReference type="InterPro" id="IPR042177">
    <property type="entry name" value="Cell/Rod_1"/>
</dbReference>
<keyword evidence="6" id="KW-0812">Transmembrane</keyword>
<comment type="similarity">
    <text evidence="1">Belongs to the MreC family.</text>
</comment>
<feature type="transmembrane region" description="Helical" evidence="6">
    <location>
        <begin position="54"/>
        <end position="78"/>
    </location>
</feature>
<dbReference type="Pfam" id="PF04085">
    <property type="entry name" value="MreC"/>
    <property type="match status" value="1"/>
</dbReference>
<sequence>MKDRIRPVSAEQLRGRRRGDSQRRVPVGVVRREGLTGRRLGMQRRDRSAERKAWIGPIAALGLTGAAVVADLLAPALLDPVRDGAEVAMAPVQRAVIVPPTQELVAAEAERDRLADEVAALREEQHQDTATEELFQSDLVAGRELVPARVIGFSSSTTTSPDRRITLDVGSRDGIEADLTVVSHEGLVGRVISVTPWTSEVMVLGDPKLSVGVRSQDSAIGVLSATAPPGVPARKTGQLTLQAFQLGSFEKKDQLVTIGGSTSPFVAGIPVGRVVSVDPDKGQLQETAVVRPAVDGTSLDVVGVLTTKERDESRRTATIPEAKPPKSSDGSGGGDWSGKSSSASPTSGEKAADSADGPLDGNTQDDEEVLVSPTGDASVASDAPADAAEPTSGGSAPAPTQAPTDDLVPQPSATQEAD</sequence>
<evidence type="ECO:0000256" key="2">
    <source>
        <dbReference type="ARBA" id="ARBA00013855"/>
    </source>
</evidence>
<name>A0A212U0C1_9MICO</name>
<accession>A0A212U0C1</accession>
<evidence type="ECO:0000256" key="1">
    <source>
        <dbReference type="ARBA" id="ARBA00009369"/>
    </source>
</evidence>
<feature type="compositionally biased region" description="Low complexity" evidence="5">
    <location>
        <begin position="376"/>
        <end position="388"/>
    </location>
</feature>
<dbReference type="EMBL" id="FYEZ01000002">
    <property type="protein sequence ID" value="SNC71692.1"/>
    <property type="molecule type" value="Genomic_DNA"/>
</dbReference>
<proteinExistence type="inferred from homology"/>
<dbReference type="OrthoDB" id="5196068at2"/>
<keyword evidence="9" id="KW-1185">Reference proteome</keyword>
<dbReference type="GO" id="GO:0008360">
    <property type="term" value="P:regulation of cell shape"/>
    <property type="evidence" value="ECO:0007669"/>
    <property type="project" value="UniProtKB-KW"/>
</dbReference>
<evidence type="ECO:0000313" key="8">
    <source>
        <dbReference type="EMBL" id="SNC71692.1"/>
    </source>
</evidence>
<keyword evidence="6" id="KW-0472">Membrane</keyword>
<evidence type="ECO:0000256" key="4">
    <source>
        <dbReference type="ARBA" id="ARBA00032089"/>
    </source>
</evidence>
<dbReference type="InterPro" id="IPR042175">
    <property type="entry name" value="Cell/Rod_MreC_2"/>
</dbReference>
<dbReference type="GO" id="GO:0005886">
    <property type="term" value="C:plasma membrane"/>
    <property type="evidence" value="ECO:0007669"/>
    <property type="project" value="TreeGrafter"/>
</dbReference>
<reference evidence="8 9" key="1">
    <citation type="submission" date="2017-06" db="EMBL/GenBank/DDBJ databases">
        <authorList>
            <person name="Kim H.J."/>
            <person name="Triplett B.A."/>
        </authorList>
    </citation>
    <scope>NUCLEOTIDE SEQUENCE [LARGE SCALE GENOMIC DNA]</scope>
    <source>
        <strain evidence="8 9">DSM 22179</strain>
    </source>
</reference>
<dbReference type="PANTHER" id="PTHR34138:SF1">
    <property type="entry name" value="CELL SHAPE-DETERMINING PROTEIN MREC"/>
    <property type="match status" value="1"/>
</dbReference>
<dbReference type="Gene3D" id="2.40.10.340">
    <property type="entry name" value="Rod shape-determining protein MreC, domain 1"/>
    <property type="match status" value="1"/>
</dbReference>
<feature type="domain" description="Rod shape-determining protein MreC beta-barrel core" evidence="7">
    <location>
        <begin position="159"/>
        <end position="305"/>
    </location>
</feature>
<gene>
    <name evidence="8" type="ORF">SAMN05445756_1585</name>
</gene>
<dbReference type="Proteomes" id="UP000198122">
    <property type="component" value="Unassembled WGS sequence"/>
</dbReference>
<dbReference type="InterPro" id="IPR007221">
    <property type="entry name" value="MreC"/>
</dbReference>
<keyword evidence="3" id="KW-0133">Cell shape</keyword>
<dbReference type="Gene3D" id="2.40.10.350">
    <property type="entry name" value="Rod shape-determining protein MreC, domain 2"/>
    <property type="match status" value="1"/>
</dbReference>
<organism evidence="8 9">
    <name type="scientific">Kytococcus aerolatus</name>
    <dbReference type="NCBI Taxonomy" id="592308"/>
    <lineage>
        <taxon>Bacteria</taxon>
        <taxon>Bacillati</taxon>
        <taxon>Actinomycetota</taxon>
        <taxon>Actinomycetes</taxon>
        <taxon>Micrococcales</taxon>
        <taxon>Kytococcaceae</taxon>
        <taxon>Kytococcus</taxon>
    </lineage>
</organism>
<evidence type="ECO:0000256" key="5">
    <source>
        <dbReference type="SAM" id="MobiDB-lite"/>
    </source>
</evidence>
<dbReference type="AlphaFoldDB" id="A0A212U0C1"/>
<evidence type="ECO:0000313" key="9">
    <source>
        <dbReference type="Proteomes" id="UP000198122"/>
    </source>
</evidence>
<evidence type="ECO:0000259" key="7">
    <source>
        <dbReference type="Pfam" id="PF04085"/>
    </source>
</evidence>
<evidence type="ECO:0000256" key="6">
    <source>
        <dbReference type="SAM" id="Phobius"/>
    </source>
</evidence>
<evidence type="ECO:0000256" key="3">
    <source>
        <dbReference type="ARBA" id="ARBA00022960"/>
    </source>
</evidence>
<feature type="compositionally biased region" description="Low complexity" evidence="5">
    <location>
        <begin position="337"/>
        <end position="347"/>
    </location>
</feature>
<feature type="region of interest" description="Disordered" evidence="5">
    <location>
        <begin position="306"/>
        <end position="418"/>
    </location>
</feature>
<keyword evidence="6" id="KW-1133">Transmembrane helix</keyword>
<dbReference type="InterPro" id="IPR055342">
    <property type="entry name" value="MreC_beta-barrel_core"/>
</dbReference>
<dbReference type="RefSeq" id="WP_088818534.1">
    <property type="nucleotide sequence ID" value="NZ_FYEZ01000002.1"/>
</dbReference>
<feature type="region of interest" description="Disordered" evidence="5">
    <location>
        <begin position="1"/>
        <end position="25"/>
    </location>
</feature>
<protein>
    <recommendedName>
        <fullName evidence="2">Cell shape-determining protein MreC</fullName>
    </recommendedName>
    <alternativeName>
        <fullName evidence="4">Cell shape protein MreC</fullName>
    </alternativeName>
</protein>